<dbReference type="GO" id="GO:0003964">
    <property type="term" value="F:RNA-directed DNA polymerase activity"/>
    <property type="evidence" value="ECO:0007669"/>
    <property type="project" value="UniProtKB-KW"/>
</dbReference>
<feature type="domain" description="Retrovirus-related Pol polyprotein from transposon TNT 1-94-like beta-barrel" evidence="17">
    <location>
        <begin position="1"/>
        <end position="76"/>
    </location>
</feature>
<evidence type="ECO:0000259" key="16">
    <source>
        <dbReference type="Pfam" id="PF13976"/>
    </source>
</evidence>
<dbReference type="Proteomes" id="UP000078492">
    <property type="component" value="Unassembled WGS sequence"/>
</dbReference>
<reference evidence="18 19" key="1">
    <citation type="submission" date="2015-09" db="EMBL/GenBank/DDBJ databases">
        <title>Trachymyrmex cornetzi WGS genome.</title>
        <authorList>
            <person name="Nygaard S."/>
            <person name="Hu H."/>
            <person name="Boomsma J."/>
            <person name="Zhang G."/>
        </authorList>
    </citation>
    <scope>NUCLEOTIDE SEQUENCE [LARGE SCALE GENOMIC DNA]</scope>
    <source>
        <strain evidence="18">Tcor2-1</strain>
        <tissue evidence="18">Whole body</tissue>
    </source>
</reference>
<evidence type="ECO:0000256" key="4">
    <source>
        <dbReference type="ARBA" id="ARBA00022722"/>
    </source>
</evidence>
<evidence type="ECO:0000256" key="15">
    <source>
        <dbReference type="ARBA" id="ARBA00023172"/>
    </source>
</evidence>
<keyword evidence="3" id="KW-0645">Protease</keyword>
<dbReference type="InterPro" id="IPR012337">
    <property type="entry name" value="RNaseH-like_sf"/>
</dbReference>
<keyword evidence="8" id="KW-0378">Hydrolase</keyword>
<sequence length="333" mass="37563">MANSKNILEHIERLSVPINITVAKNDVTLNGECVGKIKGYIQSDRKRLPCSINNVLFVKDLKCNLLSIRQLEDAGFGITFKNSMVVLVRNGTKVATAVRTGKLYELEVLVEKGAFVDAIESKKSDMEIWHRRMGRLNNLDMEKFVRCEMVVGLPKLSASSGNVCEPCIFGEQTRKPFPKVNESRSTQRLELIHSDVCGPINPVACNGARYFVSFIDNYTHFSVLYVIKQKSKVFEKFKEYVALSTAKFKTKISVLIADIGIYYGAIQSLLCKERNSTKLHCSVFTGTKWCCGTLQSYNHWTMIFSVGLKKCFGMKPSRCKLSGESESNKYTER</sequence>
<dbReference type="GO" id="GO:0004519">
    <property type="term" value="F:endonuclease activity"/>
    <property type="evidence" value="ECO:0007669"/>
    <property type="project" value="UniProtKB-KW"/>
</dbReference>
<keyword evidence="13" id="KW-0808">Transferase</keyword>
<evidence type="ECO:0000256" key="10">
    <source>
        <dbReference type="ARBA" id="ARBA00022842"/>
    </source>
</evidence>
<keyword evidence="15" id="KW-0233">DNA recombination</keyword>
<proteinExistence type="predicted"/>
<keyword evidence="5" id="KW-0479">Metal-binding</keyword>
<evidence type="ECO:0000313" key="18">
    <source>
        <dbReference type="EMBL" id="KYN22359.1"/>
    </source>
</evidence>
<keyword evidence="7" id="KW-0255">Endonuclease</keyword>
<dbReference type="SUPFAM" id="SSF53098">
    <property type="entry name" value="Ribonuclease H-like"/>
    <property type="match status" value="1"/>
</dbReference>
<dbReference type="GO" id="GO:0006310">
    <property type="term" value="P:DNA recombination"/>
    <property type="evidence" value="ECO:0007669"/>
    <property type="project" value="UniProtKB-KW"/>
</dbReference>
<evidence type="ECO:0000256" key="12">
    <source>
        <dbReference type="ARBA" id="ARBA00022918"/>
    </source>
</evidence>
<keyword evidence="10" id="KW-0460">Magnesium</keyword>
<dbReference type="Pfam" id="PF13976">
    <property type="entry name" value="gag_pre-integrs"/>
    <property type="match status" value="1"/>
</dbReference>
<dbReference type="PANTHER" id="PTHR42648">
    <property type="entry name" value="TRANSPOSASE, PUTATIVE-RELATED"/>
    <property type="match status" value="1"/>
</dbReference>
<feature type="domain" description="GAG-pre-integrase" evidence="16">
    <location>
        <begin position="118"/>
        <end position="172"/>
    </location>
</feature>
<keyword evidence="12" id="KW-0695">RNA-directed DNA polymerase</keyword>
<name>A0A151JBI6_9HYME</name>
<dbReference type="GO" id="GO:0008233">
    <property type="term" value="F:peptidase activity"/>
    <property type="evidence" value="ECO:0007669"/>
    <property type="project" value="UniProtKB-KW"/>
</dbReference>
<dbReference type="EMBL" id="KQ979178">
    <property type="protein sequence ID" value="KYN22359.1"/>
    <property type="molecule type" value="Genomic_DNA"/>
</dbReference>
<evidence type="ECO:0000256" key="5">
    <source>
        <dbReference type="ARBA" id="ARBA00022723"/>
    </source>
</evidence>
<evidence type="ECO:0000256" key="6">
    <source>
        <dbReference type="ARBA" id="ARBA00022741"/>
    </source>
</evidence>
<dbReference type="GO" id="GO:0046872">
    <property type="term" value="F:metal ion binding"/>
    <property type="evidence" value="ECO:0007669"/>
    <property type="project" value="UniProtKB-KW"/>
</dbReference>
<dbReference type="PANTHER" id="PTHR42648:SF11">
    <property type="entry name" value="TRANSPOSON TY4-P GAG-POL POLYPROTEIN"/>
    <property type="match status" value="1"/>
</dbReference>
<evidence type="ECO:0000259" key="17">
    <source>
        <dbReference type="Pfam" id="PF22936"/>
    </source>
</evidence>
<evidence type="ECO:0000256" key="2">
    <source>
        <dbReference type="ARBA" id="ARBA00022612"/>
    </source>
</evidence>
<evidence type="ECO:0000256" key="7">
    <source>
        <dbReference type="ARBA" id="ARBA00022759"/>
    </source>
</evidence>
<evidence type="ECO:0000256" key="11">
    <source>
        <dbReference type="ARBA" id="ARBA00022908"/>
    </source>
</evidence>
<evidence type="ECO:0000256" key="3">
    <source>
        <dbReference type="ARBA" id="ARBA00022670"/>
    </source>
</evidence>
<keyword evidence="2" id="KW-1188">Viral release from host cell</keyword>
<dbReference type="Pfam" id="PF22936">
    <property type="entry name" value="Pol_BBD"/>
    <property type="match status" value="1"/>
</dbReference>
<keyword evidence="4" id="KW-0540">Nuclease</keyword>
<dbReference type="InterPro" id="IPR025724">
    <property type="entry name" value="GAG-pre-integrase_dom"/>
</dbReference>
<dbReference type="GO" id="GO:0003676">
    <property type="term" value="F:nucleic acid binding"/>
    <property type="evidence" value="ECO:0007669"/>
    <property type="project" value="InterPro"/>
</dbReference>
<evidence type="ECO:0000256" key="1">
    <source>
        <dbReference type="ARBA" id="ARBA00002180"/>
    </source>
</evidence>
<protein>
    <submittedName>
        <fullName evidence="18">Copia protein</fullName>
    </submittedName>
</protein>
<accession>A0A151JBI6</accession>
<comment type="function">
    <text evidence="1">The aspartyl protease (PR) mediates the proteolytic cleavages of the Gag and Gag-Pol polyproteins after assembly of the VLP.</text>
</comment>
<dbReference type="GO" id="GO:0003887">
    <property type="term" value="F:DNA-directed DNA polymerase activity"/>
    <property type="evidence" value="ECO:0007669"/>
    <property type="project" value="UniProtKB-KW"/>
</dbReference>
<evidence type="ECO:0000256" key="9">
    <source>
        <dbReference type="ARBA" id="ARBA00022840"/>
    </source>
</evidence>
<evidence type="ECO:0000256" key="13">
    <source>
        <dbReference type="ARBA" id="ARBA00022932"/>
    </source>
</evidence>
<keyword evidence="19" id="KW-1185">Reference proteome</keyword>
<evidence type="ECO:0000313" key="19">
    <source>
        <dbReference type="Proteomes" id="UP000078492"/>
    </source>
</evidence>
<dbReference type="GO" id="GO:0005524">
    <property type="term" value="F:ATP binding"/>
    <property type="evidence" value="ECO:0007669"/>
    <property type="project" value="UniProtKB-KW"/>
</dbReference>
<evidence type="ECO:0000256" key="14">
    <source>
        <dbReference type="ARBA" id="ARBA00023113"/>
    </source>
</evidence>
<organism evidence="18 19">
    <name type="scientific">Trachymyrmex cornetzi</name>
    <dbReference type="NCBI Taxonomy" id="471704"/>
    <lineage>
        <taxon>Eukaryota</taxon>
        <taxon>Metazoa</taxon>
        <taxon>Ecdysozoa</taxon>
        <taxon>Arthropoda</taxon>
        <taxon>Hexapoda</taxon>
        <taxon>Insecta</taxon>
        <taxon>Pterygota</taxon>
        <taxon>Neoptera</taxon>
        <taxon>Endopterygota</taxon>
        <taxon>Hymenoptera</taxon>
        <taxon>Apocrita</taxon>
        <taxon>Aculeata</taxon>
        <taxon>Formicoidea</taxon>
        <taxon>Formicidae</taxon>
        <taxon>Myrmicinae</taxon>
        <taxon>Trachymyrmex</taxon>
    </lineage>
</organism>
<gene>
    <name evidence="18" type="ORF">ALC57_05239</name>
</gene>
<dbReference type="GO" id="GO:0015074">
    <property type="term" value="P:DNA integration"/>
    <property type="evidence" value="ECO:0007669"/>
    <property type="project" value="UniProtKB-KW"/>
</dbReference>
<keyword evidence="11" id="KW-0229">DNA integration</keyword>
<evidence type="ECO:0000256" key="8">
    <source>
        <dbReference type="ARBA" id="ARBA00022801"/>
    </source>
</evidence>
<dbReference type="InterPro" id="IPR054722">
    <property type="entry name" value="PolX-like_BBD"/>
</dbReference>
<dbReference type="STRING" id="471704.A0A151JBI6"/>
<dbReference type="GO" id="GO:0006508">
    <property type="term" value="P:proteolysis"/>
    <property type="evidence" value="ECO:0007669"/>
    <property type="project" value="UniProtKB-KW"/>
</dbReference>
<dbReference type="InterPro" id="IPR036397">
    <property type="entry name" value="RNaseH_sf"/>
</dbReference>
<keyword evidence="6" id="KW-0547">Nucleotide-binding</keyword>
<keyword evidence="9" id="KW-0067">ATP-binding</keyword>
<keyword evidence="14" id="KW-0917">Virion maturation</keyword>
<dbReference type="AlphaFoldDB" id="A0A151JBI6"/>
<dbReference type="Gene3D" id="3.30.420.10">
    <property type="entry name" value="Ribonuclease H-like superfamily/Ribonuclease H"/>
    <property type="match status" value="1"/>
</dbReference>
<dbReference type="InterPro" id="IPR039537">
    <property type="entry name" value="Retrotran_Ty1/copia-like"/>
</dbReference>
<keyword evidence="13" id="KW-0239">DNA-directed DNA polymerase</keyword>
<keyword evidence="13" id="KW-0548">Nucleotidyltransferase</keyword>